<comment type="similarity">
    <text evidence="1 5">Belongs to the universal ribosomal protein uL29 family.</text>
</comment>
<evidence type="ECO:0000256" key="3">
    <source>
        <dbReference type="ARBA" id="ARBA00023274"/>
    </source>
</evidence>
<dbReference type="FunFam" id="1.10.287.310:FF:000001">
    <property type="entry name" value="50S ribosomal protein L29"/>
    <property type="match status" value="1"/>
</dbReference>
<dbReference type="AlphaFoldDB" id="A0A7C3UW06"/>
<evidence type="ECO:0000256" key="5">
    <source>
        <dbReference type="HAMAP-Rule" id="MF_00374"/>
    </source>
</evidence>
<comment type="caution">
    <text evidence="6">The sequence shown here is derived from an EMBL/GenBank/DDBJ whole genome shotgun (WGS) entry which is preliminary data.</text>
</comment>
<dbReference type="CDD" id="cd00427">
    <property type="entry name" value="Ribosomal_L29_HIP"/>
    <property type="match status" value="1"/>
</dbReference>
<name>A0A7C3UW06_UNCW3</name>
<dbReference type="Gene3D" id="1.10.287.310">
    <property type="match status" value="1"/>
</dbReference>
<dbReference type="SUPFAM" id="SSF46561">
    <property type="entry name" value="Ribosomal protein L29 (L29p)"/>
    <property type="match status" value="1"/>
</dbReference>
<organism evidence="6">
    <name type="scientific">candidate division WOR-3 bacterium</name>
    <dbReference type="NCBI Taxonomy" id="2052148"/>
    <lineage>
        <taxon>Bacteria</taxon>
        <taxon>Bacteria division WOR-3</taxon>
    </lineage>
</organism>
<keyword evidence="3 5" id="KW-0687">Ribonucleoprotein</keyword>
<dbReference type="PANTHER" id="PTHR10916">
    <property type="entry name" value="60S RIBOSOMAL PROTEIN L35/50S RIBOSOMAL PROTEIN L29"/>
    <property type="match status" value="1"/>
</dbReference>
<dbReference type="NCBIfam" id="TIGR00012">
    <property type="entry name" value="L29"/>
    <property type="match status" value="1"/>
</dbReference>
<dbReference type="HAMAP" id="MF_00374">
    <property type="entry name" value="Ribosomal_uL29"/>
    <property type="match status" value="1"/>
</dbReference>
<evidence type="ECO:0000256" key="1">
    <source>
        <dbReference type="ARBA" id="ARBA00009254"/>
    </source>
</evidence>
<dbReference type="PANTHER" id="PTHR10916:SF0">
    <property type="entry name" value="LARGE RIBOSOMAL SUBUNIT PROTEIN UL29C"/>
    <property type="match status" value="1"/>
</dbReference>
<dbReference type="GO" id="GO:0003735">
    <property type="term" value="F:structural constituent of ribosome"/>
    <property type="evidence" value="ECO:0007669"/>
    <property type="project" value="InterPro"/>
</dbReference>
<protein>
    <recommendedName>
        <fullName evidence="4 5">Large ribosomal subunit protein uL29</fullName>
    </recommendedName>
</protein>
<evidence type="ECO:0000256" key="4">
    <source>
        <dbReference type="ARBA" id="ARBA00035204"/>
    </source>
</evidence>
<dbReference type="InterPro" id="IPR036049">
    <property type="entry name" value="Ribosomal_uL29_sf"/>
</dbReference>
<gene>
    <name evidence="5" type="primary">rpmC</name>
    <name evidence="6" type="ORF">ENX07_02155</name>
</gene>
<dbReference type="InterPro" id="IPR050063">
    <property type="entry name" value="Ribosomal_protein_uL29"/>
</dbReference>
<reference evidence="6" key="1">
    <citation type="journal article" date="2020" name="mSystems">
        <title>Genome- and Community-Level Interaction Insights into Carbon Utilization and Element Cycling Functions of Hydrothermarchaeota in Hydrothermal Sediment.</title>
        <authorList>
            <person name="Zhou Z."/>
            <person name="Liu Y."/>
            <person name="Xu W."/>
            <person name="Pan J."/>
            <person name="Luo Z.H."/>
            <person name="Li M."/>
        </authorList>
    </citation>
    <scope>NUCLEOTIDE SEQUENCE [LARGE SCALE GENOMIC DNA]</scope>
    <source>
        <strain evidence="6">SpSt-906</strain>
    </source>
</reference>
<dbReference type="EMBL" id="DTMQ01000014">
    <property type="protein sequence ID" value="HGE98862.1"/>
    <property type="molecule type" value="Genomic_DNA"/>
</dbReference>
<accession>A0A7C3UW06</accession>
<evidence type="ECO:0000256" key="2">
    <source>
        <dbReference type="ARBA" id="ARBA00022980"/>
    </source>
</evidence>
<keyword evidence="2 5" id="KW-0689">Ribosomal protein</keyword>
<dbReference type="Pfam" id="PF00831">
    <property type="entry name" value="Ribosomal_L29"/>
    <property type="match status" value="1"/>
</dbReference>
<dbReference type="GO" id="GO:0022625">
    <property type="term" value="C:cytosolic large ribosomal subunit"/>
    <property type="evidence" value="ECO:0007669"/>
    <property type="project" value="TreeGrafter"/>
</dbReference>
<dbReference type="GO" id="GO:0006412">
    <property type="term" value="P:translation"/>
    <property type="evidence" value="ECO:0007669"/>
    <property type="project" value="UniProtKB-UniRule"/>
</dbReference>
<dbReference type="InterPro" id="IPR001854">
    <property type="entry name" value="Ribosomal_uL29"/>
</dbReference>
<proteinExistence type="inferred from homology"/>
<sequence>MKPSELRNMSDAELLKTYRELQEEYFNLRLRKVMETLPNPLKLRTLRRDCARILTILRERGYTKEQVKRWERTSEKK</sequence>
<evidence type="ECO:0000313" key="6">
    <source>
        <dbReference type="EMBL" id="HGE98862.1"/>
    </source>
</evidence>